<dbReference type="RefSeq" id="WP_282583251.1">
    <property type="nucleotide sequence ID" value="NZ_JAMOIM010000001.1"/>
</dbReference>
<sequence length="469" mass="50044">MPNPAELSQKPLIVALHFLGGSARTWRVLATATAEHFDWQTLDLPGFGEAREQSGYSVDEMAAVVLEAVKAVGSRRWFLVGHSMGAKVACVVARAVENGAPRLEGMSGLVLLAGSPPSPEPMTESKRSQMLGWFEGDAARSRDEAHGFVQDNVGEPLDPHLHARAVDDVLRTHPAAWKAWLTSGSREDWSSRIGVLGIPAMVVAGERDEALGAPSQAESMLPHLADATLHVLPGAGHLLPLERAEDIAKLMIAFVSDQPREPVVAASYSALIASPRVSARTRDVLLRRAEGPPGDDNVLSPALSDTLRAVIDRVLPQTGPHKLDLAARLLMALSGPQGDGWRFASLPPDIEALRAGLETLDHAAMSQHGRGFEHLAGADQDKLLNQAAEGAIDNEVLAGGLTSSAMKLWFEDVRSSVTQAYVAHPATMARIGYSGIANRGEPSGPQGFVHFGEGIREDWEPVATRTAAQ</sequence>
<accession>A0AA41YU63</accession>
<evidence type="ECO:0000256" key="1">
    <source>
        <dbReference type="ARBA" id="ARBA00022801"/>
    </source>
</evidence>
<evidence type="ECO:0000313" key="3">
    <source>
        <dbReference type="EMBL" id="MCW6506913.1"/>
    </source>
</evidence>
<dbReference type="Pfam" id="PF12697">
    <property type="entry name" value="Abhydrolase_6"/>
    <property type="match status" value="1"/>
</dbReference>
<evidence type="ECO:0000313" key="4">
    <source>
        <dbReference type="Proteomes" id="UP001165667"/>
    </source>
</evidence>
<dbReference type="InterPro" id="IPR000073">
    <property type="entry name" value="AB_hydrolase_1"/>
</dbReference>
<name>A0AA41YU63_9HYPH</name>
<dbReference type="Gene3D" id="3.40.50.1820">
    <property type="entry name" value="alpha/beta hydrolase"/>
    <property type="match status" value="1"/>
</dbReference>
<keyword evidence="4" id="KW-1185">Reference proteome</keyword>
<gene>
    <name evidence="3" type="ORF">M8523_02615</name>
</gene>
<dbReference type="Proteomes" id="UP001165667">
    <property type="component" value="Unassembled WGS sequence"/>
</dbReference>
<evidence type="ECO:0000259" key="2">
    <source>
        <dbReference type="Pfam" id="PF12697"/>
    </source>
</evidence>
<keyword evidence="1 3" id="KW-0378">Hydrolase</keyword>
<feature type="domain" description="AB hydrolase-1" evidence="2">
    <location>
        <begin position="14"/>
        <end position="249"/>
    </location>
</feature>
<dbReference type="SUPFAM" id="SSF53474">
    <property type="entry name" value="alpha/beta-Hydrolases"/>
    <property type="match status" value="1"/>
</dbReference>
<comment type="caution">
    <text evidence="3">The sequence shown here is derived from an EMBL/GenBank/DDBJ whole genome shotgun (WGS) entry which is preliminary data.</text>
</comment>
<protein>
    <submittedName>
        <fullName evidence="3">Alpha/beta hydrolase</fullName>
    </submittedName>
</protein>
<dbReference type="InterPro" id="IPR027056">
    <property type="entry name" value="Gluconate_2DH_su3"/>
</dbReference>
<dbReference type="GO" id="GO:0016020">
    <property type="term" value="C:membrane"/>
    <property type="evidence" value="ECO:0007669"/>
    <property type="project" value="TreeGrafter"/>
</dbReference>
<reference evidence="3" key="1">
    <citation type="submission" date="2022-05" db="EMBL/GenBank/DDBJ databases">
        <authorList>
            <person name="Pankratov T."/>
        </authorList>
    </citation>
    <scope>NUCLEOTIDE SEQUENCE</scope>
    <source>
        <strain evidence="3">BP6-180914</strain>
    </source>
</reference>
<dbReference type="InterPro" id="IPR029058">
    <property type="entry name" value="AB_hydrolase_fold"/>
</dbReference>
<dbReference type="EMBL" id="JAMOIM010000001">
    <property type="protein sequence ID" value="MCW6506913.1"/>
    <property type="molecule type" value="Genomic_DNA"/>
</dbReference>
<organism evidence="3 4">
    <name type="scientific">Lichenifustis flavocetrariae</name>
    <dbReference type="NCBI Taxonomy" id="2949735"/>
    <lineage>
        <taxon>Bacteria</taxon>
        <taxon>Pseudomonadati</taxon>
        <taxon>Pseudomonadota</taxon>
        <taxon>Alphaproteobacteria</taxon>
        <taxon>Hyphomicrobiales</taxon>
        <taxon>Lichenihabitantaceae</taxon>
        <taxon>Lichenifustis</taxon>
    </lineage>
</organism>
<dbReference type="GO" id="GO:0016787">
    <property type="term" value="F:hydrolase activity"/>
    <property type="evidence" value="ECO:0007669"/>
    <property type="project" value="UniProtKB-KW"/>
</dbReference>
<dbReference type="InterPro" id="IPR050266">
    <property type="entry name" value="AB_hydrolase_sf"/>
</dbReference>
<dbReference type="PANTHER" id="PTHR43798">
    <property type="entry name" value="MONOACYLGLYCEROL LIPASE"/>
    <property type="match status" value="1"/>
</dbReference>
<dbReference type="Pfam" id="PF13618">
    <property type="entry name" value="Gluconate_2-dh3"/>
    <property type="match status" value="1"/>
</dbReference>
<proteinExistence type="predicted"/>
<dbReference type="AlphaFoldDB" id="A0AA41YU63"/>
<dbReference type="PANTHER" id="PTHR43798:SF31">
    <property type="entry name" value="AB HYDROLASE SUPERFAMILY PROTEIN YCLE"/>
    <property type="match status" value="1"/>
</dbReference>